<name>A0ABW2KUR4_9PROT</name>
<protein>
    <submittedName>
        <fullName evidence="1">DUF6441 family protein</fullName>
    </submittedName>
</protein>
<reference evidence="2" key="1">
    <citation type="journal article" date="2019" name="Int. J. Syst. Evol. Microbiol.">
        <title>The Global Catalogue of Microorganisms (GCM) 10K type strain sequencing project: providing services to taxonomists for standard genome sequencing and annotation.</title>
        <authorList>
            <consortium name="The Broad Institute Genomics Platform"/>
            <consortium name="The Broad Institute Genome Sequencing Center for Infectious Disease"/>
            <person name="Wu L."/>
            <person name="Ma J."/>
        </authorList>
    </citation>
    <scope>NUCLEOTIDE SEQUENCE [LARGE SCALE GENOMIC DNA]</scope>
    <source>
        <strain evidence="2">CGMCC 1.16275</strain>
    </source>
</reference>
<evidence type="ECO:0000313" key="2">
    <source>
        <dbReference type="Proteomes" id="UP001596456"/>
    </source>
</evidence>
<dbReference type="Proteomes" id="UP001596456">
    <property type="component" value="Unassembled WGS sequence"/>
</dbReference>
<proteinExistence type="predicted"/>
<comment type="caution">
    <text evidence="1">The sequence shown here is derived from an EMBL/GenBank/DDBJ whole genome shotgun (WGS) entry which is preliminary data.</text>
</comment>
<evidence type="ECO:0000313" key="1">
    <source>
        <dbReference type="EMBL" id="MFC7333083.1"/>
    </source>
</evidence>
<dbReference type="InterPro" id="IPR045622">
    <property type="entry name" value="DUF6441"/>
</dbReference>
<gene>
    <name evidence="1" type="ORF">ACFQPS_07905</name>
</gene>
<keyword evidence="2" id="KW-1185">Reference proteome</keyword>
<dbReference type="RefSeq" id="WP_377357933.1">
    <property type="nucleotide sequence ID" value="NZ_JBHTCM010000009.1"/>
</dbReference>
<accession>A0ABW2KUR4</accession>
<dbReference type="Pfam" id="PF20039">
    <property type="entry name" value="DUF6441"/>
    <property type="match status" value="1"/>
</dbReference>
<sequence length="216" mass="23373">MRLAAAIEGRLAEMLAADLAAAERAVTAGLREASGGLKTELRGQITGAGLGQRLARTWRSEIYPKGGRSIRAAGLVWSKAPDIVGLYEEGAVIRSRHGLFLAIPTQAAGRYGDGGQKITPGGWERRTGLILRLIYRRRGPSLLVADNARISKRGLATANRGRRGDAGFTRLAGRTTVPVFILVPQVRVKKRLDVAGAARAWQGRLPSLILRHWKEL</sequence>
<dbReference type="EMBL" id="JBHTCM010000009">
    <property type="protein sequence ID" value="MFC7333083.1"/>
    <property type="molecule type" value="Genomic_DNA"/>
</dbReference>
<organism evidence="1 2">
    <name type="scientific">Rhodocista pekingensis</name>
    <dbReference type="NCBI Taxonomy" id="201185"/>
    <lineage>
        <taxon>Bacteria</taxon>
        <taxon>Pseudomonadati</taxon>
        <taxon>Pseudomonadota</taxon>
        <taxon>Alphaproteobacteria</taxon>
        <taxon>Rhodospirillales</taxon>
        <taxon>Azospirillaceae</taxon>
        <taxon>Rhodocista</taxon>
    </lineage>
</organism>